<protein>
    <recommendedName>
        <fullName evidence="3">RecQ mediated genome instability protein 1 OB-fold domain-containing protein</fullName>
    </recommendedName>
</protein>
<dbReference type="GO" id="GO:0016604">
    <property type="term" value="C:nuclear body"/>
    <property type="evidence" value="ECO:0007669"/>
    <property type="project" value="TreeGrafter"/>
</dbReference>
<organism evidence="4 5">
    <name type="scientific">Mesorhabditis spiculigera</name>
    <dbReference type="NCBI Taxonomy" id="96644"/>
    <lineage>
        <taxon>Eukaryota</taxon>
        <taxon>Metazoa</taxon>
        <taxon>Ecdysozoa</taxon>
        <taxon>Nematoda</taxon>
        <taxon>Chromadorea</taxon>
        <taxon>Rhabditida</taxon>
        <taxon>Rhabditina</taxon>
        <taxon>Rhabditomorpha</taxon>
        <taxon>Rhabditoidea</taxon>
        <taxon>Rhabditidae</taxon>
        <taxon>Mesorhabditinae</taxon>
        <taxon>Mesorhabditis</taxon>
    </lineage>
</organism>
<feature type="compositionally biased region" description="Basic and acidic residues" evidence="2">
    <location>
        <begin position="137"/>
        <end position="155"/>
    </location>
</feature>
<feature type="region of interest" description="Disordered" evidence="2">
    <location>
        <begin position="567"/>
        <end position="598"/>
    </location>
</feature>
<dbReference type="PANTHER" id="PTHR14790:SF18">
    <property type="entry name" value="RECQ-MEDIATED GENOME INSTABILITY PROTEIN 1 HOMOLOG"/>
    <property type="match status" value="1"/>
</dbReference>
<evidence type="ECO:0000313" key="5">
    <source>
        <dbReference type="Proteomes" id="UP001177023"/>
    </source>
</evidence>
<sequence>MATVAGAPNPSHDLVIEAGELQKTNAEWWAERTDEHEKKIAALERMPSTCVDDVQRLRLQVDTAYDMMNEHSLFNHPPSAALVDEARRVHEQCCRHGFREMHAADRLFKEGREASKQTMAELKPSTRGSETPARMEVTAHERQDKAESKNKDRSPKKARTPPLENNQPSNTGFLATLGGIKDKVVGRLGKKKPPKPSEKRSRNPKDLEAAQPLLNDRPGKGGSPQPIEAASRESTGNVRGSPENRVSNKNMKVSKKKKEPDLFVILRPTLSCWMDEPDLRTALLRHHIQVKGPWLRAAIEHTAAEELRSSGDEHLARLVEQFLYSNLVDSYEPPLRLPAKARQLFLVISVFDISRPLYQQYQELTRKKDEDLSWFLGSEAEEGASAGEGRERANSMLRLTLTDGVVELAAVIYGGLDDIDERTPPGTKLLTRGRVKCRDGVLWLSNDNCQVLGGECPAVYKDRIKLLEEKLKIKPKIPLTVPDVHRTKEGNKTITPFLKPKEKPAANQPQVKSEAPPPRVIEEITLLDTPVATRDLSADKIECTPMQVFVKPATQRKIANLSVTAVVSEPEKKSPSHPTHVVSMNPQPPASNNQAASLKKRQLPPLPVIDHDALRVAAEKPNIATIRPVSNFQQKRPASPDSRRIKPLVEPNNNESRPPKARESVPYANHEMADILQEVPPAKAVNQTYERPITPQKLKREPDTSMLAAAGDSPSIIVPRLAIVGPVASGSRSGEDETKPITTKAAPLANVSLMGFNLQPSKKRAARELEKAAVGTRSITDFVVSNETHGPDAAQRRVVDDDLAGSAGATRRSLFACLTKAERKGDVKPTVTRVNPIDGESVPATVDTEPKRPKISSVAQGEREGVAAVLPRRQAAHGQQKQLMDAAVGTTPTLVKMGFPPRRRLSKTVDRGTSPTPPEPTPKKPCGGLFGGPSQAFDDFLSSESPPLEKSLIDRRCVISVDRIQKSPPRVRRIRFADDPPASPSQRPRNNRENGAGDSVVWELLTDDNEGGGFDTQDLFVDDYVSAKSPPRPPKTRDPVVEKKTQDLYRDRMLLADIIAGRRTWPFSRQFLIIPLMSSLCYQLRGREDKWDLELLVTDESATDVRCAVSSALLRNLLGFDTGLCKQLQRQSQASELKMCKQKADDVMNALVRLDSVFTVQTSTDLKQPLLIIGFADLAEALVQPAALFPND</sequence>
<feature type="region of interest" description="Disordered" evidence="2">
    <location>
        <begin position="830"/>
        <end position="865"/>
    </location>
</feature>
<gene>
    <name evidence="4" type="ORF">MSPICULIGERA_LOCUS17777</name>
</gene>
<dbReference type="Pfam" id="PF08585">
    <property type="entry name" value="RMI1_N_C"/>
    <property type="match status" value="1"/>
</dbReference>
<dbReference type="InterPro" id="IPR042470">
    <property type="entry name" value="RMI1_N_C_sf"/>
</dbReference>
<dbReference type="PANTHER" id="PTHR14790">
    <property type="entry name" value="RECQ-MEDIATED GENOME INSTABILITY PROTEIN 1 RMI1"/>
    <property type="match status" value="1"/>
</dbReference>
<reference evidence="4" key="1">
    <citation type="submission" date="2023-06" db="EMBL/GenBank/DDBJ databases">
        <authorList>
            <person name="Delattre M."/>
        </authorList>
    </citation>
    <scope>NUCLEOTIDE SEQUENCE</scope>
    <source>
        <strain evidence="4">AF72</strain>
    </source>
</reference>
<proteinExistence type="inferred from homology"/>
<keyword evidence="5" id="KW-1185">Reference proteome</keyword>
<feature type="region of interest" description="Disordered" evidence="2">
    <location>
        <begin position="625"/>
        <end position="663"/>
    </location>
</feature>
<evidence type="ECO:0000313" key="4">
    <source>
        <dbReference type="EMBL" id="CAJ0579564.1"/>
    </source>
</evidence>
<evidence type="ECO:0000259" key="3">
    <source>
        <dbReference type="Pfam" id="PF08585"/>
    </source>
</evidence>
<feature type="compositionally biased region" description="Polar residues" evidence="2">
    <location>
        <begin position="582"/>
        <end position="596"/>
    </location>
</feature>
<accession>A0AA36D497</accession>
<evidence type="ECO:0000256" key="2">
    <source>
        <dbReference type="SAM" id="MobiDB-lite"/>
    </source>
</evidence>
<feature type="region of interest" description="Disordered" evidence="2">
    <location>
        <begin position="970"/>
        <end position="996"/>
    </location>
</feature>
<dbReference type="AlphaFoldDB" id="A0AA36D497"/>
<dbReference type="Proteomes" id="UP001177023">
    <property type="component" value="Unassembled WGS sequence"/>
</dbReference>
<dbReference type="GO" id="GO:0031422">
    <property type="term" value="C:RecQ family helicase-topoisomerase III complex"/>
    <property type="evidence" value="ECO:0007669"/>
    <property type="project" value="TreeGrafter"/>
</dbReference>
<dbReference type="EMBL" id="CATQJA010002657">
    <property type="protein sequence ID" value="CAJ0579564.1"/>
    <property type="molecule type" value="Genomic_DNA"/>
</dbReference>
<dbReference type="GO" id="GO:0000724">
    <property type="term" value="P:double-strand break repair via homologous recombination"/>
    <property type="evidence" value="ECO:0007669"/>
    <property type="project" value="TreeGrafter"/>
</dbReference>
<dbReference type="GO" id="GO:0000166">
    <property type="term" value="F:nucleotide binding"/>
    <property type="evidence" value="ECO:0007669"/>
    <property type="project" value="InterPro"/>
</dbReference>
<dbReference type="Gene3D" id="2.40.50.770">
    <property type="entry name" value="RecQ-mediated genome instability protein Rmi1, C-terminal domain"/>
    <property type="match status" value="1"/>
</dbReference>
<feature type="compositionally biased region" description="Basic and acidic residues" evidence="2">
    <location>
        <begin position="195"/>
        <end position="208"/>
    </location>
</feature>
<feature type="domain" description="RecQ mediated genome instability protein 1 OB-fold" evidence="3">
    <location>
        <begin position="347"/>
        <end position="462"/>
    </location>
</feature>
<dbReference type="GO" id="GO:0000712">
    <property type="term" value="P:resolution of meiotic recombination intermediates"/>
    <property type="evidence" value="ECO:0007669"/>
    <property type="project" value="TreeGrafter"/>
</dbReference>
<comment type="similarity">
    <text evidence="1">Belongs to the RMI1 family.</text>
</comment>
<feature type="region of interest" description="Disordered" evidence="2">
    <location>
        <begin position="494"/>
        <end position="517"/>
    </location>
</feature>
<dbReference type="InterPro" id="IPR013894">
    <property type="entry name" value="RMI1_OB"/>
</dbReference>
<evidence type="ECO:0000256" key="1">
    <source>
        <dbReference type="ARBA" id="ARBA00006395"/>
    </source>
</evidence>
<comment type="caution">
    <text evidence="4">The sequence shown here is derived from an EMBL/GenBank/DDBJ whole genome shotgun (WGS) entry which is preliminary data.</text>
</comment>
<feature type="non-terminal residue" evidence="4">
    <location>
        <position position="1192"/>
    </location>
</feature>
<feature type="region of interest" description="Disordered" evidence="2">
    <location>
        <begin position="893"/>
        <end position="943"/>
    </location>
</feature>
<feature type="region of interest" description="Disordered" evidence="2">
    <location>
        <begin position="113"/>
        <end position="254"/>
    </location>
</feature>
<name>A0AA36D497_9BILA</name>
<feature type="compositionally biased region" description="Polar residues" evidence="2">
    <location>
        <begin position="163"/>
        <end position="173"/>
    </location>
</feature>